<accession>A0A0F9A522</accession>
<dbReference type="AlphaFoldDB" id="A0A0F9A522"/>
<comment type="caution">
    <text evidence="1">The sequence shown here is derived from an EMBL/GenBank/DDBJ whole genome shotgun (WGS) entry which is preliminary data.</text>
</comment>
<name>A0A0F9A522_9ZZZZ</name>
<sequence length="52" mass="5749">WYGYPVDTIPPDTYYDSTDLEGPAVQGNYAFSFVVTDTDGKIGEQTIVITVE</sequence>
<feature type="non-terminal residue" evidence="1">
    <location>
        <position position="1"/>
    </location>
</feature>
<protein>
    <recommendedName>
        <fullName evidence="2">Pesticidal crystal protein Cry22Aa Ig-like domain-containing protein</fullName>
    </recommendedName>
</protein>
<dbReference type="EMBL" id="LAZR01059698">
    <property type="protein sequence ID" value="KKK67261.1"/>
    <property type="molecule type" value="Genomic_DNA"/>
</dbReference>
<proteinExistence type="predicted"/>
<organism evidence="1">
    <name type="scientific">marine sediment metagenome</name>
    <dbReference type="NCBI Taxonomy" id="412755"/>
    <lineage>
        <taxon>unclassified sequences</taxon>
        <taxon>metagenomes</taxon>
        <taxon>ecological metagenomes</taxon>
    </lineage>
</organism>
<evidence type="ECO:0000313" key="1">
    <source>
        <dbReference type="EMBL" id="KKK67261.1"/>
    </source>
</evidence>
<evidence type="ECO:0008006" key="2">
    <source>
        <dbReference type="Google" id="ProtNLM"/>
    </source>
</evidence>
<reference evidence="1" key="1">
    <citation type="journal article" date="2015" name="Nature">
        <title>Complex archaea that bridge the gap between prokaryotes and eukaryotes.</title>
        <authorList>
            <person name="Spang A."/>
            <person name="Saw J.H."/>
            <person name="Jorgensen S.L."/>
            <person name="Zaremba-Niedzwiedzka K."/>
            <person name="Martijn J."/>
            <person name="Lind A.E."/>
            <person name="van Eijk R."/>
            <person name="Schleper C."/>
            <person name="Guy L."/>
            <person name="Ettema T.J."/>
        </authorList>
    </citation>
    <scope>NUCLEOTIDE SEQUENCE</scope>
</reference>
<gene>
    <name evidence="1" type="ORF">LCGC14_2955830</name>
</gene>